<evidence type="ECO:0000256" key="8">
    <source>
        <dbReference type="HAMAP-Rule" id="MF_00238"/>
    </source>
</evidence>
<evidence type="ECO:0000313" key="10">
    <source>
        <dbReference type="EMBL" id="SYX84699.1"/>
    </source>
</evidence>
<evidence type="ECO:0000313" key="11">
    <source>
        <dbReference type="Proteomes" id="UP000304148"/>
    </source>
</evidence>
<comment type="catalytic activity">
    <reaction evidence="7 8">
        <text>CMP + ATP = CDP + ADP</text>
        <dbReference type="Rhea" id="RHEA:11600"/>
        <dbReference type="ChEBI" id="CHEBI:30616"/>
        <dbReference type="ChEBI" id="CHEBI:58069"/>
        <dbReference type="ChEBI" id="CHEBI:60377"/>
        <dbReference type="ChEBI" id="CHEBI:456216"/>
        <dbReference type="EC" id="2.7.4.25"/>
    </reaction>
</comment>
<dbReference type="GO" id="GO:0005524">
    <property type="term" value="F:ATP binding"/>
    <property type="evidence" value="ECO:0007669"/>
    <property type="project" value="UniProtKB-UniRule"/>
</dbReference>
<evidence type="ECO:0000256" key="6">
    <source>
        <dbReference type="ARBA" id="ARBA00047615"/>
    </source>
</evidence>
<comment type="subcellular location">
    <subcellularLocation>
        <location evidence="8">Cytoplasm</location>
    </subcellularLocation>
</comment>
<keyword evidence="8" id="KW-0963">Cytoplasm</keyword>
<dbReference type="NCBIfam" id="TIGR00017">
    <property type="entry name" value="cmk"/>
    <property type="match status" value="1"/>
</dbReference>
<gene>
    <name evidence="8 10" type="primary">cmk</name>
    <name evidence="10" type="ORF">PBLR_13121</name>
</gene>
<sequence length="230" mass="25775">MTQSDHSSHHINIAIDGPAGAGKSTVARLVAQELGYVYIDTGAMYRAISLHMSRAGIQPDEAAALSEELKRVTLELKPEGERQFVILNGEDVTDAIRTSEISRLASDYAKSQVVREQLVHMQRQMATRKGVVMDGRDIGTHVLPDAELKWFITASVEERARRRYAEWKDKENASLETFIREIADRDRQDETREVSPLRQAEDAVLLDTTGMAIADVVSTIVERANLQKSW</sequence>
<feature type="domain" description="Cytidylate kinase" evidence="9">
    <location>
        <begin position="13"/>
        <end position="224"/>
    </location>
</feature>
<dbReference type="PANTHER" id="PTHR21299:SF2">
    <property type="entry name" value="CYTIDYLATE KINASE"/>
    <property type="match status" value="1"/>
</dbReference>
<dbReference type="InterPro" id="IPR003136">
    <property type="entry name" value="Cytidylate_kin"/>
</dbReference>
<evidence type="ECO:0000256" key="3">
    <source>
        <dbReference type="ARBA" id="ARBA00022741"/>
    </source>
</evidence>
<evidence type="ECO:0000259" key="9">
    <source>
        <dbReference type="Pfam" id="PF02224"/>
    </source>
</evidence>
<dbReference type="HAMAP" id="MF_00238">
    <property type="entry name" value="Cytidyl_kinase_type1"/>
    <property type="match status" value="1"/>
</dbReference>
<dbReference type="AlphaFoldDB" id="A0A383RED8"/>
<dbReference type="InterPro" id="IPR011994">
    <property type="entry name" value="Cytidylate_kinase_dom"/>
</dbReference>
<keyword evidence="2 8" id="KW-0808">Transferase</keyword>
<keyword evidence="3 8" id="KW-0547">Nucleotide-binding</keyword>
<name>A0A383RED8_PAEAL</name>
<protein>
    <recommendedName>
        <fullName evidence="8">Cytidylate kinase</fullName>
        <shortName evidence="8">CK</shortName>
        <ecNumber evidence="8">2.7.4.25</ecNumber>
    </recommendedName>
    <alternativeName>
        <fullName evidence="8">Cytidine monophosphate kinase</fullName>
        <shortName evidence="8">CMP kinase</shortName>
    </alternativeName>
</protein>
<dbReference type="CDD" id="cd02020">
    <property type="entry name" value="CMPK"/>
    <property type="match status" value="1"/>
</dbReference>
<accession>A0A383RED8</accession>
<dbReference type="GO" id="GO:0006220">
    <property type="term" value="P:pyrimidine nucleotide metabolic process"/>
    <property type="evidence" value="ECO:0007669"/>
    <property type="project" value="UniProtKB-UniRule"/>
</dbReference>
<evidence type="ECO:0000256" key="2">
    <source>
        <dbReference type="ARBA" id="ARBA00022679"/>
    </source>
</evidence>
<evidence type="ECO:0000256" key="5">
    <source>
        <dbReference type="ARBA" id="ARBA00022840"/>
    </source>
</evidence>
<evidence type="ECO:0000256" key="4">
    <source>
        <dbReference type="ARBA" id="ARBA00022777"/>
    </source>
</evidence>
<dbReference type="Pfam" id="PF02224">
    <property type="entry name" value="Cytidylate_kin"/>
    <property type="match status" value="1"/>
</dbReference>
<dbReference type="Proteomes" id="UP000304148">
    <property type="component" value="Chromosome"/>
</dbReference>
<comment type="catalytic activity">
    <reaction evidence="6 8">
        <text>dCMP + ATP = dCDP + ADP</text>
        <dbReference type="Rhea" id="RHEA:25094"/>
        <dbReference type="ChEBI" id="CHEBI:30616"/>
        <dbReference type="ChEBI" id="CHEBI:57566"/>
        <dbReference type="ChEBI" id="CHEBI:58593"/>
        <dbReference type="ChEBI" id="CHEBI:456216"/>
        <dbReference type="EC" id="2.7.4.25"/>
    </reaction>
</comment>
<organism evidence="10 11">
    <name type="scientific">Paenibacillus alvei</name>
    <name type="common">Bacillus alvei</name>
    <dbReference type="NCBI Taxonomy" id="44250"/>
    <lineage>
        <taxon>Bacteria</taxon>
        <taxon>Bacillati</taxon>
        <taxon>Bacillota</taxon>
        <taxon>Bacilli</taxon>
        <taxon>Bacillales</taxon>
        <taxon>Paenibacillaceae</taxon>
        <taxon>Paenibacillus</taxon>
    </lineage>
</organism>
<dbReference type="GO" id="GO:0015949">
    <property type="term" value="P:nucleobase-containing small molecule interconversion"/>
    <property type="evidence" value="ECO:0007669"/>
    <property type="project" value="TreeGrafter"/>
</dbReference>
<dbReference type="Gene3D" id="3.40.50.300">
    <property type="entry name" value="P-loop containing nucleotide triphosphate hydrolases"/>
    <property type="match status" value="1"/>
</dbReference>
<feature type="binding site" evidence="8">
    <location>
        <begin position="17"/>
        <end position="25"/>
    </location>
    <ligand>
        <name>ATP</name>
        <dbReference type="ChEBI" id="CHEBI:30616"/>
    </ligand>
</feature>
<dbReference type="EC" id="2.7.4.25" evidence="8"/>
<comment type="similarity">
    <text evidence="1 8">Belongs to the cytidylate kinase family. Type 1 subfamily.</text>
</comment>
<keyword evidence="4 8" id="KW-0418">Kinase</keyword>
<keyword evidence="5 8" id="KW-0067">ATP-binding</keyword>
<dbReference type="PANTHER" id="PTHR21299">
    <property type="entry name" value="CYTIDYLATE KINASE/PANTOATE-BETA-ALANINE LIGASE"/>
    <property type="match status" value="1"/>
</dbReference>
<dbReference type="RefSeq" id="WP_138186551.1">
    <property type="nucleotide sequence ID" value="NZ_LS992241.1"/>
</dbReference>
<dbReference type="GO" id="GO:0005829">
    <property type="term" value="C:cytosol"/>
    <property type="evidence" value="ECO:0007669"/>
    <property type="project" value="TreeGrafter"/>
</dbReference>
<evidence type="ECO:0000256" key="1">
    <source>
        <dbReference type="ARBA" id="ARBA00009427"/>
    </source>
</evidence>
<proteinExistence type="inferred from homology"/>
<reference evidence="11" key="1">
    <citation type="submission" date="2018-08" db="EMBL/GenBank/DDBJ databases">
        <authorList>
            <person name="Chevrot R."/>
        </authorList>
    </citation>
    <scope>NUCLEOTIDE SEQUENCE [LARGE SCALE GENOMIC DNA]</scope>
</reference>
<dbReference type="GO" id="GO:0036430">
    <property type="term" value="F:CMP kinase activity"/>
    <property type="evidence" value="ECO:0007669"/>
    <property type="project" value="RHEA"/>
</dbReference>
<dbReference type="GO" id="GO:0036431">
    <property type="term" value="F:dCMP kinase activity"/>
    <property type="evidence" value="ECO:0007669"/>
    <property type="project" value="InterPro"/>
</dbReference>
<dbReference type="EMBL" id="LS992241">
    <property type="protein sequence ID" value="SYX84699.1"/>
    <property type="molecule type" value="Genomic_DNA"/>
</dbReference>
<evidence type="ECO:0000256" key="7">
    <source>
        <dbReference type="ARBA" id="ARBA00048478"/>
    </source>
</evidence>
<dbReference type="InterPro" id="IPR027417">
    <property type="entry name" value="P-loop_NTPase"/>
</dbReference>
<dbReference type="SUPFAM" id="SSF52540">
    <property type="entry name" value="P-loop containing nucleoside triphosphate hydrolases"/>
    <property type="match status" value="1"/>
</dbReference>